<dbReference type="RefSeq" id="WP_390309119.1">
    <property type="nucleotide sequence ID" value="NZ_JBHSNQ010000053.1"/>
</dbReference>
<organism evidence="1 2">
    <name type="scientific">Ureibacillus suwonensis</name>
    <dbReference type="NCBI Taxonomy" id="313007"/>
    <lineage>
        <taxon>Bacteria</taxon>
        <taxon>Bacillati</taxon>
        <taxon>Bacillota</taxon>
        <taxon>Bacilli</taxon>
        <taxon>Bacillales</taxon>
        <taxon>Caryophanaceae</taxon>
        <taxon>Ureibacillus</taxon>
    </lineage>
</organism>
<dbReference type="Proteomes" id="UP001595978">
    <property type="component" value="Unassembled WGS sequence"/>
</dbReference>
<name>A0ABW0RA32_9BACL</name>
<evidence type="ECO:0000313" key="2">
    <source>
        <dbReference type="Proteomes" id="UP001595978"/>
    </source>
</evidence>
<comment type="caution">
    <text evidence="1">The sequence shown here is derived from an EMBL/GenBank/DDBJ whole genome shotgun (WGS) entry which is preliminary data.</text>
</comment>
<keyword evidence="2" id="KW-1185">Reference proteome</keyword>
<sequence length="57" mass="6081">MGINCECGVPTVQGEHLSERGCALSKHVKYLYGRVEGLSEQAVTLSEQADTLSEQAG</sequence>
<evidence type="ECO:0000313" key="1">
    <source>
        <dbReference type="EMBL" id="MFC5541443.1"/>
    </source>
</evidence>
<dbReference type="EMBL" id="JBHSNQ010000053">
    <property type="protein sequence ID" value="MFC5541443.1"/>
    <property type="molecule type" value="Genomic_DNA"/>
</dbReference>
<accession>A0ABW0RA32</accession>
<reference evidence="2" key="1">
    <citation type="journal article" date="2019" name="Int. J. Syst. Evol. Microbiol.">
        <title>The Global Catalogue of Microorganisms (GCM) 10K type strain sequencing project: providing services to taxonomists for standard genome sequencing and annotation.</title>
        <authorList>
            <consortium name="The Broad Institute Genomics Platform"/>
            <consortium name="The Broad Institute Genome Sequencing Center for Infectious Disease"/>
            <person name="Wu L."/>
            <person name="Ma J."/>
        </authorList>
    </citation>
    <scope>NUCLEOTIDE SEQUENCE [LARGE SCALE GENOMIC DNA]</scope>
    <source>
        <strain evidence="2">CCUG 56331</strain>
    </source>
</reference>
<gene>
    <name evidence="1" type="ORF">ACFPOH_06570</name>
</gene>
<protein>
    <submittedName>
        <fullName evidence="1">Uncharacterized protein</fullName>
    </submittedName>
</protein>
<proteinExistence type="predicted"/>